<dbReference type="AlphaFoldDB" id="A0AAV2GYP6"/>
<organism evidence="2 3">
    <name type="scientific">Lymnaea stagnalis</name>
    <name type="common">Great pond snail</name>
    <name type="synonym">Helix stagnalis</name>
    <dbReference type="NCBI Taxonomy" id="6523"/>
    <lineage>
        <taxon>Eukaryota</taxon>
        <taxon>Metazoa</taxon>
        <taxon>Spiralia</taxon>
        <taxon>Lophotrochozoa</taxon>
        <taxon>Mollusca</taxon>
        <taxon>Gastropoda</taxon>
        <taxon>Heterobranchia</taxon>
        <taxon>Euthyneura</taxon>
        <taxon>Panpulmonata</taxon>
        <taxon>Hygrophila</taxon>
        <taxon>Lymnaeoidea</taxon>
        <taxon>Lymnaeidae</taxon>
        <taxon>Lymnaea</taxon>
    </lineage>
</organism>
<feature type="region of interest" description="Disordered" evidence="1">
    <location>
        <begin position="1"/>
        <end position="26"/>
    </location>
</feature>
<protein>
    <submittedName>
        <fullName evidence="2">Uncharacterized protein</fullName>
    </submittedName>
</protein>
<keyword evidence="3" id="KW-1185">Reference proteome</keyword>
<evidence type="ECO:0000256" key="1">
    <source>
        <dbReference type="SAM" id="MobiDB-lite"/>
    </source>
</evidence>
<comment type="caution">
    <text evidence="2">The sequence shown here is derived from an EMBL/GenBank/DDBJ whole genome shotgun (WGS) entry which is preliminary data.</text>
</comment>
<dbReference type="EMBL" id="CAXITT010000003">
    <property type="protein sequence ID" value="CAL1526255.1"/>
    <property type="molecule type" value="Genomic_DNA"/>
</dbReference>
<evidence type="ECO:0000313" key="2">
    <source>
        <dbReference type="EMBL" id="CAL1526255.1"/>
    </source>
</evidence>
<name>A0AAV2GYP6_LYMST</name>
<reference evidence="2 3" key="1">
    <citation type="submission" date="2024-04" db="EMBL/GenBank/DDBJ databases">
        <authorList>
            <consortium name="Genoscope - CEA"/>
            <person name="William W."/>
        </authorList>
    </citation>
    <scope>NUCLEOTIDE SEQUENCE [LARGE SCALE GENOMIC DNA]</scope>
</reference>
<gene>
    <name evidence="2" type="ORF">GSLYS_00000432001</name>
</gene>
<evidence type="ECO:0000313" key="3">
    <source>
        <dbReference type="Proteomes" id="UP001497497"/>
    </source>
</evidence>
<dbReference type="Proteomes" id="UP001497497">
    <property type="component" value="Unassembled WGS sequence"/>
</dbReference>
<feature type="region of interest" description="Disordered" evidence="1">
    <location>
        <begin position="72"/>
        <end position="168"/>
    </location>
</feature>
<sequence length="168" mass="18410">MEPDSRGTETNDIGSNRERCGDEDSKDVRQFTLVDPEHLSKQLDKANLDDDETEELFQQALKLNAQLKKILRSRQAPAGSSPSRSGRPKKLTYPEQKMKGGTRGTSGSSALPPIESSDRKSAKVRAKSGTRSATSATPAQRATSGVSRKGSAKRKVDRPAWDDRFSYS</sequence>
<feature type="compositionally biased region" description="Basic and acidic residues" evidence="1">
    <location>
        <begin position="157"/>
        <end position="168"/>
    </location>
</feature>
<feature type="compositionally biased region" description="Low complexity" evidence="1">
    <location>
        <begin position="73"/>
        <end position="85"/>
    </location>
</feature>
<feature type="compositionally biased region" description="Polar residues" evidence="1">
    <location>
        <begin position="129"/>
        <end position="146"/>
    </location>
</feature>
<proteinExistence type="predicted"/>
<accession>A0AAV2GYP6</accession>